<evidence type="ECO:0000313" key="1">
    <source>
        <dbReference type="EMBL" id="KAH9678894.1"/>
    </source>
</evidence>
<dbReference type="EMBL" id="CM039178">
    <property type="protein sequence ID" value="KAH9678894.1"/>
    <property type="molecule type" value="Genomic_DNA"/>
</dbReference>
<keyword evidence="2" id="KW-1185">Reference proteome</keyword>
<accession>A0ACB8HVQ6</accession>
<evidence type="ECO:0000313" key="2">
    <source>
        <dbReference type="Proteomes" id="UP000829398"/>
    </source>
</evidence>
<dbReference type="Proteomes" id="UP000829398">
    <property type="component" value="Chromosome 9"/>
</dbReference>
<proteinExistence type="predicted"/>
<comment type="caution">
    <text evidence="1">The sequence shown here is derived from an EMBL/GenBank/DDBJ whole genome shotgun (WGS) entry which is preliminary data.</text>
</comment>
<protein>
    <submittedName>
        <fullName evidence="1">Protein DETOXIFICATION 42</fullName>
    </submittedName>
</protein>
<name>A0ACB8HVQ6_CITSI</name>
<sequence>MGKMPLFALFKNTGNIFRKDEIGLEIAQIALPATLALAADPIASLVDTAFIGQIGPVELAAVGVSIAIFNQVSRITIFPLVSVTTSLVAEEDTIKRLTVEAHEEEKLEKGFATSEEMEELISEVECKTMTLNNISAKVEARHERKHIPSASSALVIGSVLGLIQTFFLIAYAKPILNYMGVNSDSPMIKPAQQYLTLRSIGAPAVLLSLALQGIFRGFKDTKTPFYATRFLLMVRVIAVTFCVTLAASLAARQGSTSMAAFQVCLQIWLATSLLADGLAVAAQTILASAFVKKDYDRATTIASRVLQLSVVLGLVLTVNLLVGLPFSSRLFTKDLKVLQLIGVGIPFIAVTQPINALAFVFDGINFGASDFAYSAYSMVSVAVVSILCLFILSSSHGYVGIWVALSMYMSLRAIAGFLRIGSGSGPWSFLKA</sequence>
<organism evidence="1 2">
    <name type="scientific">Citrus sinensis</name>
    <name type="common">Sweet orange</name>
    <name type="synonym">Citrus aurantium var. sinensis</name>
    <dbReference type="NCBI Taxonomy" id="2711"/>
    <lineage>
        <taxon>Eukaryota</taxon>
        <taxon>Viridiplantae</taxon>
        <taxon>Streptophyta</taxon>
        <taxon>Embryophyta</taxon>
        <taxon>Tracheophyta</taxon>
        <taxon>Spermatophyta</taxon>
        <taxon>Magnoliopsida</taxon>
        <taxon>eudicotyledons</taxon>
        <taxon>Gunneridae</taxon>
        <taxon>Pentapetalae</taxon>
        <taxon>rosids</taxon>
        <taxon>malvids</taxon>
        <taxon>Sapindales</taxon>
        <taxon>Rutaceae</taxon>
        <taxon>Aurantioideae</taxon>
        <taxon>Citrus</taxon>
    </lineage>
</organism>
<reference evidence="2" key="1">
    <citation type="journal article" date="2023" name="Hortic. Res.">
        <title>A chromosome-level phased genome enabling allele-level studies in sweet orange: a case study on citrus Huanglongbing tolerance.</title>
        <authorList>
            <person name="Wu B."/>
            <person name="Yu Q."/>
            <person name="Deng Z."/>
            <person name="Duan Y."/>
            <person name="Luo F."/>
            <person name="Gmitter F. Jr."/>
        </authorList>
    </citation>
    <scope>NUCLEOTIDE SEQUENCE [LARGE SCALE GENOMIC DNA]</scope>
    <source>
        <strain evidence="2">cv. Valencia</strain>
    </source>
</reference>
<gene>
    <name evidence="1" type="ORF">KPL71_025897</name>
</gene>